<feature type="transmembrane region" description="Helical" evidence="6">
    <location>
        <begin position="49"/>
        <end position="72"/>
    </location>
</feature>
<feature type="transmembrane region" description="Helical" evidence="6">
    <location>
        <begin position="303"/>
        <end position="323"/>
    </location>
</feature>
<dbReference type="AlphaFoldDB" id="A0A1Y6GAT1"/>
<dbReference type="EMBL" id="FXWK01000002">
    <property type="protein sequence ID" value="SMQ85537.1"/>
    <property type="molecule type" value="Genomic_DNA"/>
</dbReference>
<feature type="transmembrane region" description="Helical" evidence="6">
    <location>
        <begin position="426"/>
        <end position="454"/>
    </location>
</feature>
<comment type="subcellular location">
    <subcellularLocation>
        <location evidence="1">Cell membrane</location>
        <topology evidence="1">Multi-pass membrane protein</topology>
    </subcellularLocation>
</comment>
<feature type="transmembrane region" description="Helical" evidence="6">
    <location>
        <begin position="15"/>
        <end position="37"/>
    </location>
</feature>
<evidence type="ECO:0000256" key="1">
    <source>
        <dbReference type="ARBA" id="ARBA00004651"/>
    </source>
</evidence>
<dbReference type="Pfam" id="PF13440">
    <property type="entry name" value="Polysacc_synt_3"/>
    <property type="match status" value="1"/>
</dbReference>
<dbReference type="InterPro" id="IPR050833">
    <property type="entry name" value="Poly_Biosynth_Transport"/>
</dbReference>
<name>A0A1Y6GAT1_9HYPH</name>
<reference evidence="8" key="1">
    <citation type="submission" date="2017-04" db="EMBL/GenBank/DDBJ databases">
        <authorList>
            <person name="Varghese N."/>
            <person name="Submissions S."/>
        </authorList>
    </citation>
    <scope>NUCLEOTIDE SEQUENCE [LARGE SCALE GENOMIC DNA]</scope>
</reference>
<dbReference type="OrthoDB" id="7605542at2"/>
<feature type="transmembrane region" description="Helical" evidence="6">
    <location>
        <begin position="399"/>
        <end position="419"/>
    </location>
</feature>
<organism evidence="7 8">
    <name type="scientific">Devosia lucknowensis</name>
    <dbReference type="NCBI Taxonomy" id="1096929"/>
    <lineage>
        <taxon>Bacteria</taxon>
        <taxon>Pseudomonadati</taxon>
        <taxon>Pseudomonadota</taxon>
        <taxon>Alphaproteobacteria</taxon>
        <taxon>Hyphomicrobiales</taxon>
        <taxon>Devosiaceae</taxon>
        <taxon>Devosia</taxon>
    </lineage>
</organism>
<keyword evidence="4 6" id="KW-1133">Transmembrane helix</keyword>
<gene>
    <name evidence="7" type="ORF">SAMN06295905_2816</name>
</gene>
<dbReference type="GO" id="GO:0005886">
    <property type="term" value="C:plasma membrane"/>
    <property type="evidence" value="ECO:0007669"/>
    <property type="project" value="UniProtKB-SubCell"/>
</dbReference>
<dbReference type="RefSeq" id="WP_086471192.1">
    <property type="nucleotide sequence ID" value="NZ_FXWK01000002.1"/>
</dbReference>
<sequence length="455" mass="48646">MSLVEKVKHTLGGPFIRAVGILVGGTVVAQAILAATLPVATRLYSPEDFSTLAVFTGIIAILSVGTCLRFDIAVPLPLKDEDGLAVVVLSLGIAAALNLVLLAATTLFSSTFAAWLGHPELAAYLWLVPVAAFLAGAYNTLQFWFVRRKRFGELARNRVMQAAGSSATQIGLGMTGVAPLGLLLGQLVNSGVGSLRLAWRLWHAERTTIGQIRRHDIARMARQYDRFPKFSTLEAMCNSAAVYLPIILLSAWAVGPEAGYLSLGMYAMQVPMSLIGNAVSQVYMSRGPEEARAGTIGRFTTEVLSGLLKTGIGPIISIGVMAPELFRIVFGSEWSRAGVLVTWMAPWFILQFLASPISLALHIKNRLAEAFALQVFGLALRTGAVTLAAALPNAPLSEFYALSGAAFYLVYLILILNIVEADWKATWLVVLGSLPIAAGWLMLGVAASFALALIF</sequence>
<feature type="transmembrane region" description="Helical" evidence="6">
    <location>
        <begin position="123"/>
        <end position="146"/>
    </location>
</feature>
<feature type="transmembrane region" description="Helical" evidence="6">
    <location>
        <begin position="370"/>
        <end position="393"/>
    </location>
</feature>
<proteinExistence type="predicted"/>
<keyword evidence="5 6" id="KW-0472">Membrane</keyword>
<dbReference type="Proteomes" id="UP000194474">
    <property type="component" value="Unassembled WGS sequence"/>
</dbReference>
<dbReference type="PANTHER" id="PTHR30250:SF28">
    <property type="entry name" value="POLYSACCHARIDE BIOSYNTHESIS PROTEIN"/>
    <property type="match status" value="1"/>
</dbReference>
<accession>A0A1Y6GAT1</accession>
<keyword evidence="3 6" id="KW-0812">Transmembrane</keyword>
<feature type="transmembrane region" description="Helical" evidence="6">
    <location>
        <begin position="343"/>
        <end position="363"/>
    </location>
</feature>
<evidence type="ECO:0000313" key="7">
    <source>
        <dbReference type="EMBL" id="SMQ85537.1"/>
    </source>
</evidence>
<protein>
    <submittedName>
        <fullName evidence="7">Membrane protein involved in the export of O-antigen and teichoic acid</fullName>
    </submittedName>
</protein>
<dbReference type="PANTHER" id="PTHR30250">
    <property type="entry name" value="PST FAMILY PREDICTED COLANIC ACID TRANSPORTER"/>
    <property type="match status" value="1"/>
</dbReference>
<feature type="transmembrane region" description="Helical" evidence="6">
    <location>
        <begin position="235"/>
        <end position="254"/>
    </location>
</feature>
<keyword evidence="2" id="KW-1003">Cell membrane</keyword>
<evidence type="ECO:0000256" key="2">
    <source>
        <dbReference type="ARBA" id="ARBA00022475"/>
    </source>
</evidence>
<feature type="transmembrane region" description="Helical" evidence="6">
    <location>
        <begin position="84"/>
        <end position="117"/>
    </location>
</feature>
<keyword evidence="8" id="KW-1185">Reference proteome</keyword>
<evidence type="ECO:0000256" key="4">
    <source>
        <dbReference type="ARBA" id="ARBA00022989"/>
    </source>
</evidence>
<evidence type="ECO:0000313" key="8">
    <source>
        <dbReference type="Proteomes" id="UP000194474"/>
    </source>
</evidence>
<evidence type="ECO:0000256" key="3">
    <source>
        <dbReference type="ARBA" id="ARBA00022692"/>
    </source>
</evidence>
<evidence type="ECO:0000256" key="6">
    <source>
        <dbReference type="SAM" id="Phobius"/>
    </source>
</evidence>
<evidence type="ECO:0000256" key="5">
    <source>
        <dbReference type="ARBA" id="ARBA00023136"/>
    </source>
</evidence>